<accession>A0AA88HZ14</accession>
<keyword evidence="5" id="KW-0636">Prenylation</keyword>
<reference evidence="6" key="1">
    <citation type="submission" date="2023-07" db="EMBL/GenBank/DDBJ databases">
        <title>Chromosome-level genome assembly of Artemia franciscana.</title>
        <authorList>
            <person name="Jo E."/>
        </authorList>
    </citation>
    <scope>NUCLEOTIDE SEQUENCE</scope>
    <source>
        <tissue evidence="6">Whole body</tissue>
    </source>
</reference>
<dbReference type="PROSITE" id="PS51421">
    <property type="entry name" value="RAS"/>
    <property type="match status" value="1"/>
</dbReference>
<dbReference type="Pfam" id="PF00071">
    <property type="entry name" value="Ras"/>
    <property type="match status" value="1"/>
</dbReference>
<evidence type="ECO:0000313" key="7">
    <source>
        <dbReference type="Proteomes" id="UP001187531"/>
    </source>
</evidence>
<organism evidence="6 7">
    <name type="scientific">Artemia franciscana</name>
    <name type="common">Brine shrimp</name>
    <name type="synonym">Artemia sanfranciscana</name>
    <dbReference type="NCBI Taxonomy" id="6661"/>
    <lineage>
        <taxon>Eukaryota</taxon>
        <taxon>Metazoa</taxon>
        <taxon>Ecdysozoa</taxon>
        <taxon>Arthropoda</taxon>
        <taxon>Crustacea</taxon>
        <taxon>Branchiopoda</taxon>
        <taxon>Anostraca</taxon>
        <taxon>Artemiidae</taxon>
        <taxon>Artemia</taxon>
    </lineage>
</organism>
<keyword evidence="4" id="KW-0449">Lipoprotein</keyword>
<evidence type="ECO:0008006" key="8">
    <source>
        <dbReference type="Google" id="ProtNLM"/>
    </source>
</evidence>
<dbReference type="NCBIfam" id="TIGR00231">
    <property type="entry name" value="small_GTP"/>
    <property type="match status" value="1"/>
</dbReference>
<comment type="caution">
    <text evidence="6">The sequence shown here is derived from an EMBL/GenBank/DDBJ whole genome shotgun (WGS) entry which is preliminary data.</text>
</comment>
<dbReference type="FunFam" id="3.40.50.300:FF:001149">
    <property type="entry name" value="Rab40, isoform A"/>
    <property type="match status" value="1"/>
</dbReference>
<proteinExistence type="inferred from homology"/>
<evidence type="ECO:0000256" key="3">
    <source>
        <dbReference type="ARBA" id="ARBA00023134"/>
    </source>
</evidence>
<dbReference type="PRINTS" id="PR00449">
    <property type="entry name" value="RASTRNSFRMNG"/>
</dbReference>
<dbReference type="SMART" id="SM00174">
    <property type="entry name" value="RHO"/>
    <property type="match status" value="1"/>
</dbReference>
<name>A0AA88HZ14_ARTSF</name>
<dbReference type="SMART" id="SM00173">
    <property type="entry name" value="RAS"/>
    <property type="match status" value="1"/>
</dbReference>
<dbReference type="InterPro" id="IPR027417">
    <property type="entry name" value="P-loop_NTPase"/>
</dbReference>
<sequence>KYENCPRYDVKGPGWKPSDDYDFLLRFLALGDSGIGKTTFLYNYTEDKFKEQFISTVGIDFREKRLIYKKESPDGTKRKSQRIYLQLWDTAGQERFRSLATAFFRDAMGFLLMFDLTNERSFLSVQDWLLQLKTHNFSQDPDIVLCGNKSDLEFQRVVSTERAEAFAHKHGLYYIETSASTGANVEKAISKLVDLVMDRMERAVEMSLFSGSNGRPLSHVKAYASKPVERKCYC</sequence>
<feature type="non-terminal residue" evidence="6">
    <location>
        <position position="234"/>
    </location>
</feature>
<gene>
    <name evidence="6" type="ORF">QYM36_005795</name>
</gene>
<dbReference type="SUPFAM" id="SSF52540">
    <property type="entry name" value="P-loop containing nucleoside triphosphate hydrolases"/>
    <property type="match status" value="1"/>
</dbReference>
<keyword evidence="3" id="KW-0342">GTP-binding</keyword>
<evidence type="ECO:0000256" key="4">
    <source>
        <dbReference type="ARBA" id="ARBA00023288"/>
    </source>
</evidence>
<dbReference type="GO" id="GO:0003924">
    <property type="term" value="F:GTPase activity"/>
    <property type="evidence" value="ECO:0007669"/>
    <property type="project" value="InterPro"/>
</dbReference>
<dbReference type="PROSITE" id="PS51419">
    <property type="entry name" value="RAB"/>
    <property type="match status" value="1"/>
</dbReference>
<dbReference type="SMART" id="SM00176">
    <property type="entry name" value="RAN"/>
    <property type="match status" value="1"/>
</dbReference>
<dbReference type="GO" id="GO:0005525">
    <property type="term" value="F:GTP binding"/>
    <property type="evidence" value="ECO:0007669"/>
    <property type="project" value="UniProtKB-KW"/>
</dbReference>
<dbReference type="Proteomes" id="UP001187531">
    <property type="component" value="Unassembled WGS sequence"/>
</dbReference>
<keyword evidence="7" id="KW-1185">Reference proteome</keyword>
<dbReference type="AlphaFoldDB" id="A0AA88HZ14"/>
<dbReference type="SMART" id="SM00175">
    <property type="entry name" value="RAB"/>
    <property type="match status" value="1"/>
</dbReference>
<evidence type="ECO:0000256" key="1">
    <source>
        <dbReference type="ARBA" id="ARBA00006270"/>
    </source>
</evidence>
<evidence type="ECO:0000256" key="2">
    <source>
        <dbReference type="ARBA" id="ARBA00022741"/>
    </source>
</evidence>
<dbReference type="Gene3D" id="3.40.50.300">
    <property type="entry name" value="P-loop containing nucleotide triphosphate hydrolases"/>
    <property type="match status" value="1"/>
</dbReference>
<comment type="similarity">
    <text evidence="1">Belongs to the small GTPase superfamily. Rab family.</text>
</comment>
<keyword evidence="2" id="KW-0547">Nucleotide-binding</keyword>
<protein>
    <recommendedName>
        <fullName evidence="8">Ras-related protein Rab-27A</fullName>
    </recommendedName>
</protein>
<dbReference type="InterPro" id="IPR001806">
    <property type="entry name" value="Small_GTPase"/>
</dbReference>
<dbReference type="InterPro" id="IPR005225">
    <property type="entry name" value="Small_GTP-bd"/>
</dbReference>
<dbReference type="EMBL" id="JAVRJZ010000009">
    <property type="protein sequence ID" value="KAK2718579.1"/>
    <property type="molecule type" value="Genomic_DNA"/>
</dbReference>
<evidence type="ECO:0000313" key="6">
    <source>
        <dbReference type="EMBL" id="KAK2718579.1"/>
    </source>
</evidence>
<dbReference type="PROSITE" id="PS51420">
    <property type="entry name" value="RHO"/>
    <property type="match status" value="1"/>
</dbReference>
<dbReference type="PANTHER" id="PTHR47980">
    <property type="entry name" value="LD44762P"/>
    <property type="match status" value="1"/>
</dbReference>
<evidence type="ECO:0000256" key="5">
    <source>
        <dbReference type="ARBA" id="ARBA00023289"/>
    </source>
</evidence>
<dbReference type="InterPro" id="IPR050305">
    <property type="entry name" value="Small_GTPase_Rab"/>
</dbReference>